<dbReference type="InterPro" id="IPR054722">
    <property type="entry name" value="PolX-like_BBD"/>
</dbReference>
<evidence type="ECO:0000313" key="4">
    <source>
        <dbReference type="Proteomes" id="UP000037035"/>
    </source>
</evidence>
<evidence type="ECO:0000259" key="2">
    <source>
        <dbReference type="Pfam" id="PF22936"/>
    </source>
</evidence>
<dbReference type="AlphaFoldDB" id="A0A0L6VMR7"/>
<dbReference type="Proteomes" id="UP000037035">
    <property type="component" value="Unassembled WGS sequence"/>
</dbReference>
<feature type="domain" description="Retrovirus-related Pol polyprotein from transposon TNT 1-94-like beta-barrel" evidence="2">
    <location>
        <begin position="269"/>
        <end position="345"/>
    </location>
</feature>
<dbReference type="VEuPathDB" id="FungiDB:VP01_134g17"/>
<reference evidence="3 4" key="1">
    <citation type="submission" date="2015-08" db="EMBL/GenBank/DDBJ databases">
        <title>Next Generation Sequencing and Analysis of the Genome of Puccinia sorghi L Schw, the Causal Agent of Maize Common Rust.</title>
        <authorList>
            <person name="Rochi L."/>
            <person name="Burguener G."/>
            <person name="Darino M."/>
            <person name="Turjanski A."/>
            <person name="Kreff E."/>
            <person name="Dieguez M.J."/>
            <person name="Sacco F."/>
        </authorList>
    </citation>
    <scope>NUCLEOTIDE SEQUENCE [LARGE SCALE GENOMIC DNA]</scope>
    <source>
        <strain evidence="3 4">RO10H11247</strain>
    </source>
</reference>
<dbReference type="OrthoDB" id="7691805at2759"/>
<name>A0A0L6VMR7_9BASI</name>
<organism evidence="3 4">
    <name type="scientific">Puccinia sorghi</name>
    <dbReference type="NCBI Taxonomy" id="27349"/>
    <lineage>
        <taxon>Eukaryota</taxon>
        <taxon>Fungi</taxon>
        <taxon>Dikarya</taxon>
        <taxon>Basidiomycota</taxon>
        <taxon>Pucciniomycotina</taxon>
        <taxon>Pucciniomycetes</taxon>
        <taxon>Pucciniales</taxon>
        <taxon>Pucciniaceae</taxon>
        <taxon>Puccinia</taxon>
    </lineage>
</organism>
<sequence>MDKLDFIYLKLAIDAVPVLTQDNFSIWHTRILNYFDILKIKDYFLEEKGTISEDDARNVRTILTAKIDAAVHANVITHVNKNDALLIWKAIINFFASQHAANRARVWNHFSYLSFTPSDVTGFITSVKSAIEKLHEVGINRDVDIIAYEIIKKLPKTPEYNGISTAITHSGSSITPELVLDHLRLHANQQAIEGTSSSGSMQQVSLFTDPSRKCRNDAHNTLANHPASRCWKMYPHLRPPSESAKPKEGHSEHSVSSFFSSQPPMLPCFILDSGSTAHMTANANLFVTLDPSEEGIVRTSSGAEAMKIKGIGSIKLENEHGSFFLNKVLYVPDLAVNLLSVRCLVLDEYLVKFEMNSFSVSKSNHLVMSGNYISNLPTLEFKNLNHCSLYSPSELLHKSLGHRH</sequence>
<accession>A0A0L6VMR7</accession>
<protein>
    <recommendedName>
        <fullName evidence="2">Retrovirus-related Pol polyprotein from transposon TNT 1-94-like beta-barrel domain-containing protein</fullName>
    </recommendedName>
</protein>
<feature type="compositionally biased region" description="Basic and acidic residues" evidence="1">
    <location>
        <begin position="244"/>
        <end position="253"/>
    </location>
</feature>
<evidence type="ECO:0000313" key="3">
    <source>
        <dbReference type="EMBL" id="KNZ61857.1"/>
    </source>
</evidence>
<feature type="region of interest" description="Disordered" evidence="1">
    <location>
        <begin position="239"/>
        <end position="258"/>
    </location>
</feature>
<dbReference type="Pfam" id="PF22936">
    <property type="entry name" value="Pol_BBD"/>
    <property type="match status" value="1"/>
</dbReference>
<gene>
    <name evidence="3" type="ORF">VP01_134g17</name>
</gene>
<evidence type="ECO:0000256" key="1">
    <source>
        <dbReference type="SAM" id="MobiDB-lite"/>
    </source>
</evidence>
<keyword evidence="4" id="KW-1185">Reference proteome</keyword>
<dbReference type="EMBL" id="LAVV01003888">
    <property type="protein sequence ID" value="KNZ61857.1"/>
    <property type="molecule type" value="Genomic_DNA"/>
</dbReference>
<proteinExistence type="predicted"/>
<comment type="caution">
    <text evidence="3">The sequence shown here is derived from an EMBL/GenBank/DDBJ whole genome shotgun (WGS) entry which is preliminary data.</text>
</comment>
<dbReference type="Pfam" id="PF14223">
    <property type="entry name" value="Retrotran_gag_2"/>
    <property type="match status" value="1"/>
</dbReference>